<evidence type="ECO:0000256" key="1">
    <source>
        <dbReference type="SAM" id="Phobius"/>
    </source>
</evidence>
<gene>
    <name evidence="2" type="ORF">KL86CLO1_11619</name>
</gene>
<accession>A0A212JS11</accession>
<protein>
    <submittedName>
        <fullName evidence="2">Uncharacterized protein</fullName>
    </submittedName>
</protein>
<proteinExistence type="predicted"/>
<dbReference type="EMBL" id="FLUN01000001">
    <property type="protein sequence ID" value="SBW02264.1"/>
    <property type="molecule type" value="Genomic_DNA"/>
</dbReference>
<keyword evidence="1" id="KW-0812">Transmembrane</keyword>
<name>A0A212JS11_9FIRM</name>
<keyword evidence="1" id="KW-0472">Membrane</keyword>
<keyword evidence="1" id="KW-1133">Transmembrane helix</keyword>
<reference evidence="2" key="1">
    <citation type="submission" date="2016-04" db="EMBL/GenBank/DDBJ databases">
        <authorList>
            <person name="Evans L.H."/>
            <person name="Alamgir A."/>
            <person name="Owens N."/>
            <person name="Weber N.D."/>
            <person name="Virtaneva K."/>
            <person name="Barbian K."/>
            <person name="Babar A."/>
            <person name="Rosenke K."/>
        </authorList>
    </citation>
    <scope>NUCLEOTIDE SEQUENCE</scope>
    <source>
        <strain evidence="2">86</strain>
    </source>
</reference>
<sequence>MQTDSALTWMVRCATLRNKAFLNFKFSSLLLYSGLLTFGYTGIKFKKREVDAEWQSMCSSPTPSPSGTAVPPWWMAWT</sequence>
<feature type="transmembrane region" description="Helical" evidence="1">
    <location>
        <begin position="20"/>
        <end position="40"/>
    </location>
</feature>
<evidence type="ECO:0000313" key="2">
    <source>
        <dbReference type="EMBL" id="SBW02264.1"/>
    </source>
</evidence>
<organism evidence="2">
    <name type="scientific">uncultured Eubacteriales bacterium</name>
    <dbReference type="NCBI Taxonomy" id="172733"/>
    <lineage>
        <taxon>Bacteria</taxon>
        <taxon>Bacillati</taxon>
        <taxon>Bacillota</taxon>
        <taxon>Clostridia</taxon>
        <taxon>Eubacteriales</taxon>
        <taxon>environmental samples</taxon>
    </lineage>
</organism>
<dbReference type="AlphaFoldDB" id="A0A212JS11"/>